<evidence type="ECO:0000313" key="3">
    <source>
        <dbReference type="EMBL" id="OGY51307.1"/>
    </source>
</evidence>
<dbReference type="Proteomes" id="UP000177310">
    <property type="component" value="Unassembled WGS sequence"/>
</dbReference>
<name>A0A1G1YIK6_9BACT</name>
<dbReference type="SUPFAM" id="SSF53756">
    <property type="entry name" value="UDP-Glycosyltransferase/glycogen phosphorylase"/>
    <property type="match status" value="1"/>
</dbReference>
<organism evidence="3 4">
    <name type="scientific">Candidatus Buchananbacteria bacterium RIFCSPHIGHO2_02_FULL_56_16</name>
    <dbReference type="NCBI Taxonomy" id="1797542"/>
    <lineage>
        <taxon>Bacteria</taxon>
        <taxon>Candidatus Buchananiibacteriota</taxon>
    </lineage>
</organism>
<dbReference type="Gene3D" id="3.40.50.2000">
    <property type="entry name" value="Glycogen Phosphorylase B"/>
    <property type="match status" value="1"/>
</dbReference>
<dbReference type="STRING" id="1797542.A3J59_02450"/>
<dbReference type="AlphaFoldDB" id="A0A1G1YIK6"/>
<accession>A0A1G1YIK6</accession>
<evidence type="ECO:0000256" key="1">
    <source>
        <dbReference type="SAM" id="Phobius"/>
    </source>
</evidence>
<dbReference type="Pfam" id="PF00534">
    <property type="entry name" value="Glycos_transf_1"/>
    <property type="match status" value="1"/>
</dbReference>
<dbReference type="InterPro" id="IPR001296">
    <property type="entry name" value="Glyco_trans_1"/>
</dbReference>
<feature type="transmembrane region" description="Helical" evidence="1">
    <location>
        <begin position="57"/>
        <end position="76"/>
    </location>
</feature>
<gene>
    <name evidence="3" type="ORF">A3J59_02450</name>
</gene>
<dbReference type="GO" id="GO:0016757">
    <property type="term" value="F:glycosyltransferase activity"/>
    <property type="evidence" value="ECO:0007669"/>
    <property type="project" value="InterPro"/>
</dbReference>
<dbReference type="EMBL" id="MHIL01000020">
    <property type="protein sequence ID" value="OGY51307.1"/>
    <property type="molecule type" value="Genomic_DNA"/>
</dbReference>
<reference evidence="3 4" key="1">
    <citation type="journal article" date="2016" name="Nat. Commun.">
        <title>Thousands of microbial genomes shed light on interconnected biogeochemical processes in an aquifer system.</title>
        <authorList>
            <person name="Anantharaman K."/>
            <person name="Brown C.T."/>
            <person name="Hug L.A."/>
            <person name="Sharon I."/>
            <person name="Castelle C.J."/>
            <person name="Probst A.J."/>
            <person name="Thomas B.C."/>
            <person name="Singh A."/>
            <person name="Wilkins M.J."/>
            <person name="Karaoz U."/>
            <person name="Brodie E.L."/>
            <person name="Williams K.H."/>
            <person name="Hubbard S.S."/>
            <person name="Banfield J.F."/>
        </authorList>
    </citation>
    <scope>NUCLEOTIDE SEQUENCE [LARGE SCALE GENOMIC DNA]</scope>
</reference>
<feature type="domain" description="Glycosyl transferase family 1" evidence="2">
    <location>
        <begin position="170"/>
        <end position="330"/>
    </location>
</feature>
<keyword evidence="1" id="KW-0472">Membrane</keyword>
<dbReference type="PANTHER" id="PTHR46401">
    <property type="entry name" value="GLYCOSYLTRANSFERASE WBBK-RELATED"/>
    <property type="match status" value="1"/>
</dbReference>
<dbReference type="PANTHER" id="PTHR46401:SF8">
    <property type="entry name" value="BLL6006 PROTEIN"/>
    <property type="match status" value="1"/>
</dbReference>
<evidence type="ECO:0000313" key="4">
    <source>
        <dbReference type="Proteomes" id="UP000177310"/>
    </source>
</evidence>
<evidence type="ECO:0000259" key="2">
    <source>
        <dbReference type="Pfam" id="PF00534"/>
    </source>
</evidence>
<keyword evidence="1" id="KW-1133">Transmembrane helix</keyword>
<comment type="caution">
    <text evidence="3">The sequence shown here is derived from an EMBL/GenBank/DDBJ whole genome shotgun (WGS) entry which is preliminary data.</text>
</comment>
<protein>
    <recommendedName>
        <fullName evidence="2">Glycosyl transferase family 1 domain-containing protein</fullName>
    </recommendedName>
</protein>
<sequence length="353" mass="40588">MTVCYFGTYDPTYTRNRINLEGLRRQGMTIIECRTDEKSKKKYGRLIRKHWAIRQQYQVMVVGFAGHAIMPLAWLLCKLHRKKLVLDLFVSEYDSVILDRKTFSPRSWQAKKYWLMDWLACTLADRLLLETDSHIDFFSKTFKIKRSKFRRLIIGADESIFKPAAQPSPSHDEFIVHFHGSYAPVQGVSYIIDAAANLKAEPIRFNIIGKKTNYRHEIERAESLGLSNITFVDALPYDELARQMSDADVCLGMFGDVPKTQFTSAFKIIEAMALRKPVITAETRAMREQFTDRVHCLFCKAADGKDLAEKIMTLKNDPDLATNLARNGYELFKAEMTPASIGNYFLEIIKQLG</sequence>
<keyword evidence="1" id="KW-0812">Transmembrane</keyword>
<proteinExistence type="predicted"/>